<protein>
    <submittedName>
        <fullName evidence="3">Drug/Metabolite Transporter</fullName>
    </submittedName>
</protein>
<feature type="transmembrane region" description="Helical" evidence="1">
    <location>
        <begin position="175"/>
        <end position="198"/>
    </location>
</feature>
<sequence length="331" mass="38047">MSSKQILHLIIASVIFSIASAYKIHMKPSNMPYLYPLWTLSVFLLIVSSFKASKKEIYEPYTWLVGLIISAYAYFCWKNYEKSKVLEATYSEPSTVIFICLLSWLFLETNISLIQIFAILIISFGLILPVFFTNDGSNLNFVMIFKHVFTNFLFSCINILYELKIKTGHQSMFDFLFTISFFLFFVTSIFLTVEHFILQRTGLSYMISSTNLIICVLETYTVLFGLSLIFILAPVARTLLRLVLSSFAGLYEGVFLINSIKFLDILSLFVVASGTVLYNHNFFYRLFYKKSPSDQSTDSEILKSAHLNVKKPQTTIKIDENLKFDSENITV</sequence>
<feature type="transmembrane region" description="Helical" evidence="1">
    <location>
        <begin position="114"/>
        <end position="132"/>
    </location>
</feature>
<keyword evidence="1" id="KW-1133">Transmembrane helix</keyword>
<feature type="transmembrane region" description="Helical" evidence="1">
    <location>
        <begin position="57"/>
        <end position="75"/>
    </location>
</feature>
<dbReference type="AlphaFoldDB" id="A0A0R0LY43"/>
<keyword evidence="1" id="KW-0472">Membrane</keyword>
<keyword evidence="2" id="KW-0732">Signal</keyword>
<feature type="chain" id="PRO_5006399010" evidence="2">
    <location>
        <begin position="22"/>
        <end position="331"/>
    </location>
</feature>
<evidence type="ECO:0000256" key="2">
    <source>
        <dbReference type="SAM" id="SignalP"/>
    </source>
</evidence>
<name>A0A0R0LY43_9MICR</name>
<dbReference type="InterPro" id="IPR037185">
    <property type="entry name" value="EmrE-like"/>
</dbReference>
<dbReference type="SUPFAM" id="SSF103481">
    <property type="entry name" value="Multidrug resistance efflux transporter EmrE"/>
    <property type="match status" value="1"/>
</dbReference>
<dbReference type="VEuPathDB" id="MicrosporidiaDB:M153_325000107"/>
<dbReference type="OrthoDB" id="2191964at2759"/>
<organism evidence="3 4">
    <name type="scientific">Pseudoloma neurophilia</name>
    <dbReference type="NCBI Taxonomy" id="146866"/>
    <lineage>
        <taxon>Eukaryota</taxon>
        <taxon>Fungi</taxon>
        <taxon>Fungi incertae sedis</taxon>
        <taxon>Microsporidia</taxon>
        <taxon>Pseudoloma</taxon>
    </lineage>
</organism>
<keyword evidence="4" id="KW-1185">Reference proteome</keyword>
<feature type="transmembrane region" description="Helical" evidence="1">
    <location>
        <begin position="265"/>
        <end position="284"/>
    </location>
</feature>
<feature type="signal peptide" evidence="2">
    <location>
        <begin position="1"/>
        <end position="21"/>
    </location>
</feature>
<evidence type="ECO:0000313" key="3">
    <source>
        <dbReference type="EMBL" id="KRH94233.1"/>
    </source>
</evidence>
<feature type="transmembrane region" description="Helical" evidence="1">
    <location>
        <begin position="31"/>
        <end position="50"/>
    </location>
</feature>
<dbReference type="EMBL" id="LGUB01000110">
    <property type="protein sequence ID" value="KRH94233.1"/>
    <property type="molecule type" value="Genomic_DNA"/>
</dbReference>
<feature type="transmembrane region" description="Helical" evidence="1">
    <location>
        <begin position="90"/>
        <end position="107"/>
    </location>
</feature>
<keyword evidence="1" id="KW-0812">Transmembrane</keyword>
<dbReference type="Proteomes" id="UP000051530">
    <property type="component" value="Unassembled WGS sequence"/>
</dbReference>
<accession>A0A0R0LY43</accession>
<evidence type="ECO:0000256" key="1">
    <source>
        <dbReference type="SAM" id="Phobius"/>
    </source>
</evidence>
<feature type="transmembrane region" description="Helical" evidence="1">
    <location>
        <begin position="210"/>
        <end position="232"/>
    </location>
</feature>
<evidence type="ECO:0000313" key="4">
    <source>
        <dbReference type="Proteomes" id="UP000051530"/>
    </source>
</evidence>
<feature type="transmembrane region" description="Helical" evidence="1">
    <location>
        <begin position="144"/>
        <end position="163"/>
    </location>
</feature>
<reference evidence="3 4" key="1">
    <citation type="submission" date="2015-07" db="EMBL/GenBank/DDBJ databases">
        <title>The genome of Pseudoloma neurophilia, a relevant intracellular parasite of the zebrafish.</title>
        <authorList>
            <person name="Ndikumana S."/>
            <person name="Pelin A."/>
            <person name="Sanders J."/>
            <person name="Corradi N."/>
        </authorList>
    </citation>
    <scope>NUCLEOTIDE SEQUENCE [LARGE SCALE GENOMIC DNA]</scope>
    <source>
        <strain evidence="3 4">MK1</strain>
    </source>
</reference>
<proteinExistence type="predicted"/>
<gene>
    <name evidence="3" type="ORF">M153_325000107</name>
</gene>
<comment type="caution">
    <text evidence="3">The sequence shown here is derived from an EMBL/GenBank/DDBJ whole genome shotgun (WGS) entry which is preliminary data.</text>
</comment>